<evidence type="ECO:0000313" key="1">
    <source>
        <dbReference type="EMBL" id="AMW64143.1"/>
    </source>
</evidence>
<dbReference type="RefSeq" id="YP_009304000.1">
    <property type="nucleotide sequence ID" value="NC_031263.1"/>
</dbReference>
<proteinExistence type="predicted"/>
<evidence type="ECO:0000313" key="2">
    <source>
        <dbReference type="Proteomes" id="UP000204422"/>
    </source>
</evidence>
<name>A0A143FS62_9CAUD</name>
<organism evidence="1 2">
    <name type="scientific">Mycobacterium phage EvilGenius</name>
    <dbReference type="NCBI Taxonomy" id="1821723"/>
    <lineage>
        <taxon>Viruses</taxon>
        <taxon>Duplodnaviria</taxon>
        <taxon>Heunggongvirae</taxon>
        <taxon>Uroviricota</taxon>
        <taxon>Caudoviricetes</taxon>
        <taxon>Turbidovirus</taxon>
        <taxon>Turbidovirus evilgenius</taxon>
    </lineage>
</organism>
<keyword evidence="2" id="KW-1185">Reference proteome</keyword>
<dbReference type="GeneID" id="29126202"/>
<sequence>MPVQDTSREAYQSVLPEMSDRKREVVNTIKAHGPLCNRDIAALTGRPINEITPTVLSLREDGVLALSHKGIYELTGRRVMFWKVA</sequence>
<reference evidence="1 2" key="1">
    <citation type="submission" date="2016-03" db="EMBL/GenBank/DDBJ databases">
        <authorList>
            <person name="Harris K.B."/>
            <person name="Belisle Haley C.R."/>
            <person name="Gagne E.R."/>
            <person name="Whitaker E."/>
            <person name="Adams J.H."/>
            <person name="Arnold E.O."/>
            <person name="Cookson J.L."/>
            <person name="Gross O.S."/>
            <person name="Hart A.J."/>
            <person name="Martin B.A."/>
            <person name="Pflugradt E.A."/>
            <person name="Pham D.H."/>
            <person name="Theriault M.E."/>
            <person name="Valentino S.M."/>
            <person name="Molloy S.D."/>
            <person name="Hutchison K.W."/>
            <person name="Bowman C.A."/>
            <person name="Russell D.A."/>
            <person name="Pope W.H."/>
            <person name="Jacobs-Sera D."/>
            <person name="Hendrix R.W."/>
            <person name="Hatfull G.F."/>
        </authorList>
    </citation>
    <scope>NUCLEOTIDE SEQUENCE [LARGE SCALE GENOMIC DNA]</scope>
</reference>
<dbReference type="Proteomes" id="UP000204422">
    <property type="component" value="Segment"/>
</dbReference>
<gene>
    <name evidence="1" type="primary">66</name>
    <name evidence="1" type="ORF">SEA_EVILGENIUS_66</name>
</gene>
<dbReference type="KEGG" id="vg:29126202"/>
<protein>
    <submittedName>
        <fullName evidence="1">Helix-turn-helix DNA binding domain protein</fullName>
    </submittedName>
</protein>
<accession>A0A143FS62</accession>
<dbReference type="OrthoDB" id="19950at10239"/>
<dbReference type="EMBL" id="KU985093">
    <property type="protein sequence ID" value="AMW64143.1"/>
    <property type="molecule type" value="Genomic_DNA"/>
</dbReference>